<dbReference type="OrthoDB" id="7053960at2"/>
<evidence type="ECO:0000256" key="2">
    <source>
        <dbReference type="ARBA" id="ARBA00023125"/>
    </source>
</evidence>
<feature type="region of interest" description="Disordered" evidence="4">
    <location>
        <begin position="1"/>
        <end position="60"/>
    </location>
</feature>
<gene>
    <name evidence="6" type="ORF">EJ357_01860</name>
</gene>
<evidence type="ECO:0000259" key="5">
    <source>
        <dbReference type="PROSITE" id="PS50043"/>
    </source>
</evidence>
<evidence type="ECO:0000313" key="6">
    <source>
        <dbReference type="EMBL" id="AZQ40196.1"/>
    </source>
</evidence>
<keyword evidence="2" id="KW-0238">DNA-binding</keyword>
<dbReference type="PRINTS" id="PR00038">
    <property type="entry name" value="HTHLUXR"/>
</dbReference>
<protein>
    <submittedName>
        <fullName evidence="6">LuxR family transcriptional regulator</fullName>
    </submittedName>
</protein>
<dbReference type="Gene3D" id="1.10.10.10">
    <property type="entry name" value="Winged helix-like DNA-binding domain superfamily/Winged helix DNA-binding domain"/>
    <property type="match status" value="1"/>
</dbReference>
<dbReference type="SMART" id="SM00421">
    <property type="entry name" value="HTH_LUXR"/>
    <property type="match status" value="1"/>
</dbReference>
<dbReference type="PROSITE" id="PS00622">
    <property type="entry name" value="HTH_LUXR_1"/>
    <property type="match status" value="1"/>
</dbReference>
<dbReference type="EMBL" id="CP034539">
    <property type="protein sequence ID" value="AZQ40196.1"/>
    <property type="molecule type" value="Genomic_DNA"/>
</dbReference>
<reference evidence="6 7" key="1">
    <citation type="journal article" date="2019" name="Int. J. Syst. Evol. Microbiol.">
        <title>Streptomyces cyaneochromogenes sp. nov., a blue pigment-producing actinomycete from manganese-contaminated soil.</title>
        <authorList>
            <person name="Tang X."/>
            <person name="Zhao J."/>
            <person name="Li K."/>
            <person name="Chen Z."/>
            <person name="Sun Y."/>
            <person name="Gao J."/>
        </authorList>
    </citation>
    <scope>NUCLEOTIDE SEQUENCE [LARGE SCALE GENOMIC DNA]</scope>
    <source>
        <strain evidence="6 7">MK-45</strain>
    </source>
</reference>
<dbReference type="GO" id="GO:0003677">
    <property type="term" value="F:DNA binding"/>
    <property type="evidence" value="ECO:0007669"/>
    <property type="project" value="UniProtKB-KW"/>
</dbReference>
<evidence type="ECO:0000313" key="7">
    <source>
        <dbReference type="Proteomes" id="UP000280298"/>
    </source>
</evidence>
<evidence type="ECO:0000256" key="3">
    <source>
        <dbReference type="ARBA" id="ARBA00023163"/>
    </source>
</evidence>
<dbReference type="CDD" id="cd06170">
    <property type="entry name" value="LuxR_C_like"/>
    <property type="match status" value="1"/>
</dbReference>
<dbReference type="Proteomes" id="UP000280298">
    <property type="component" value="Chromosome"/>
</dbReference>
<evidence type="ECO:0000256" key="4">
    <source>
        <dbReference type="SAM" id="MobiDB-lite"/>
    </source>
</evidence>
<name>A0A3S9MLY8_9ACTN</name>
<accession>A0A3S9MLY8</accession>
<organism evidence="6 7">
    <name type="scientific">Streptomyces cyaneochromogenes</name>
    <dbReference type="NCBI Taxonomy" id="2496836"/>
    <lineage>
        <taxon>Bacteria</taxon>
        <taxon>Bacillati</taxon>
        <taxon>Actinomycetota</taxon>
        <taxon>Actinomycetes</taxon>
        <taxon>Kitasatosporales</taxon>
        <taxon>Streptomycetaceae</taxon>
        <taxon>Streptomyces</taxon>
    </lineage>
</organism>
<feature type="domain" description="HTH luxR-type" evidence="5">
    <location>
        <begin position="91"/>
        <end position="156"/>
    </location>
</feature>
<dbReference type="SUPFAM" id="SSF46894">
    <property type="entry name" value="C-terminal effector domain of the bipartite response regulators"/>
    <property type="match status" value="1"/>
</dbReference>
<dbReference type="AlphaFoldDB" id="A0A3S9MLY8"/>
<proteinExistence type="predicted"/>
<keyword evidence="3" id="KW-0804">Transcription</keyword>
<dbReference type="GO" id="GO:0006355">
    <property type="term" value="P:regulation of DNA-templated transcription"/>
    <property type="evidence" value="ECO:0007669"/>
    <property type="project" value="InterPro"/>
</dbReference>
<dbReference type="PANTHER" id="PTHR44688:SF16">
    <property type="entry name" value="DNA-BINDING TRANSCRIPTIONAL ACTIVATOR DEVR_DOSR"/>
    <property type="match status" value="1"/>
</dbReference>
<dbReference type="KEGG" id="scya:EJ357_01860"/>
<dbReference type="InterPro" id="IPR016032">
    <property type="entry name" value="Sig_transdc_resp-reg_C-effctor"/>
</dbReference>
<dbReference type="PROSITE" id="PS50043">
    <property type="entry name" value="HTH_LUXR_2"/>
    <property type="match status" value="1"/>
</dbReference>
<dbReference type="InterPro" id="IPR036388">
    <property type="entry name" value="WH-like_DNA-bd_sf"/>
</dbReference>
<evidence type="ECO:0000256" key="1">
    <source>
        <dbReference type="ARBA" id="ARBA00023015"/>
    </source>
</evidence>
<sequence>MCRLRPTKAPAPRDRPPALPRRHHRLLRNPIVRAPHHPSWERTAEITPRTSSRRGGREPARSTRVRCRACACTPLSAISRTSTAASDAPGLEAGSPPLTSRQHQIVRLVAQGATNKEVAARLYLSPRTVDCHLRRIFERLGITSRADLIRRCAADAGSGR</sequence>
<dbReference type="PANTHER" id="PTHR44688">
    <property type="entry name" value="DNA-BINDING TRANSCRIPTIONAL ACTIVATOR DEVR_DOSR"/>
    <property type="match status" value="1"/>
</dbReference>
<keyword evidence="7" id="KW-1185">Reference proteome</keyword>
<dbReference type="InterPro" id="IPR000792">
    <property type="entry name" value="Tscrpt_reg_LuxR_C"/>
</dbReference>
<dbReference type="Pfam" id="PF00196">
    <property type="entry name" value="GerE"/>
    <property type="match status" value="1"/>
</dbReference>
<keyword evidence="1" id="KW-0805">Transcription regulation</keyword>